<accession>A0ACB8RUF5</accession>
<organism evidence="1 2">
    <name type="scientific">Auriscalpium vulgare</name>
    <dbReference type="NCBI Taxonomy" id="40419"/>
    <lineage>
        <taxon>Eukaryota</taxon>
        <taxon>Fungi</taxon>
        <taxon>Dikarya</taxon>
        <taxon>Basidiomycota</taxon>
        <taxon>Agaricomycotina</taxon>
        <taxon>Agaricomycetes</taxon>
        <taxon>Russulales</taxon>
        <taxon>Auriscalpiaceae</taxon>
        <taxon>Auriscalpium</taxon>
    </lineage>
</organism>
<dbReference type="Proteomes" id="UP000814033">
    <property type="component" value="Unassembled WGS sequence"/>
</dbReference>
<sequence>MVKAHLTIGLLPLLRLALAQQSSSYVDPLNGIAFQGMTDSTYGITIGAVFPPVGTQSTEFIGEIVAPKSATWIGVALGGAMVKNLLLVAWPSENSVVASARYATGHVLPSVYSGPVITNLPSTSVNDTHWNWVFRCQNCTSWTGGSLNTTTSSTWAWAYSTSAVDTPSNPSSTFKIHTDFGHWTENMSAGHASADDYASYLAGGSGSGSTTTVSSTATTGTATTTTATTTSSTTSSGPTSTAAAYDYVIVGAGPGGIVTADRLSQAGKKVLLLERGGPSTGQTGGTYKAPWAANSTLTKFDIPGLFETMFTDPEEFWWCPDVTVFAGCLIGGGTSVNGALYWLPNDADFSSANGWPSSWESHQQYTNALAERLPSSDTPSTDGKRYMQETFAVVESLLEPQGYRQITINNETNSKDHVYGHSAFDFVNGKRGGPVATYLQTALQRTNFALKTSVLVSNVVRNGSQITGVQTNDTSLGPNGVVPLTPNGRVILSAGSYGTARILFQSGIGPSDQLAIVQSNAAAAANLPPSSDFINLPVGQAVSDNPSINLVFTHPSVDSYDNWANVWTSPRAADAEQYLKDQSGVFAATSPRMNFWREYTGTDGKTRTMQGTVRPGAASVNTTNSYNTSQIFTITAYLSQGITSRGRIGLTPSLNAQPIVDPWFQDPTDKVVLTQALGDIIANVSSIANLTLITPDSGMTLGEYIDAYDPATMNSNHWVGSAKIGANSSVAVVDSNAKVFNTNNLFIADASIIPALPVGNPQGMIMSTAEQAAAKILALAGGA</sequence>
<keyword evidence="2" id="KW-1185">Reference proteome</keyword>
<comment type="caution">
    <text evidence="1">The sequence shown here is derived from an EMBL/GenBank/DDBJ whole genome shotgun (WGS) entry which is preliminary data.</text>
</comment>
<evidence type="ECO:0000313" key="1">
    <source>
        <dbReference type="EMBL" id="KAI0047487.1"/>
    </source>
</evidence>
<name>A0ACB8RUF5_9AGAM</name>
<evidence type="ECO:0000313" key="2">
    <source>
        <dbReference type="Proteomes" id="UP000814033"/>
    </source>
</evidence>
<reference evidence="1" key="1">
    <citation type="submission" date="2021-02" db="EMBL/GenBank/DDBJ databases">
        <authorList>
            <consortium name="DOE Joint Genome Institute"/>
            <person name="Ahrendt S."/>
            <person name="Looney B.P."/>
            <person name="Miyauchi S."/>
            <person name="Morin E."/>
            <person name="Drula E."/>
            <person name="Courty P.E."/>
            <person name="Chicoki N."/>
            <person name="Fauchery L."/>
            <person name="Kohler A."/>
            <person name="Kuo A."/>
            <person name="Labutti K."/>
            <person name="Pangilinan J."/>
            <person name="Lipzen A."/>
            <person name="Riley R."/>
            <person name="Andreopoulos W."/>
            <person name="He G."/>
            <person name="Johnson J."/>
            <person name="Barry K.W."/>
            <person name="Grigoriev I.V."/>
            <person name="Nagy L."/>
            <person name="Hibbett D."/>
            <person name="Henrissat B."/>
            <person name="Matheny P.B."/>
            <person name="Labbe J."/>
            <person name="Martin F."/>
        </authorList>
    </citation>
    <scope>NUCLEOTIDE SEQUENCE</scope>
    <source>
        <strain evidence="1">FP105234-sp</strain>
    </source>
</reference>
<reference evidence="1" key="2">
    <citation type="journal article" date="2022" name="New Phytol.">
        <title>Evolutionary transition to the ectomycorrhizal habit in the genomes of a hyperdiverse lineage of mushroom-forming fungi.</title>
        <authorList>
            <person name="Looney B."/>
            <person name="Miyauchi S."/>
            <person name="Morin E."/>
            <person name="Drula E."/>
            <person name="Courty P.E."/>
            <person name="Kohler A."/>
            <person name="Kuo A."/>
            <person name="LaButti K."/>
            <person name="Pangilinan J."/>
            <person name="Lipzen A."/>
            <person name="Riley R."/>
            <person name="Andreopoulos W."/>
            <person name="He G."/>
            <person name="Johnson J."/>
            <person name="Nolan M."/>
            <person name="Tritt A."/>
            <person name="Barry K.W."/>
            <person name="Grigoriev I.V."/>
            <person name="Nagy L.G."/>
            <person name="Hibbett D."/>
            <person name="Henrissat B."/>
            <person name="Matheny P.B."/>
            <person name="Labbe J."/>
            <person name="Martin F.M."/>
        </authorList>
    </citation>
    <scope>NUCLEOTIDE SEQUENCE</scope>
    <source>
        <strain evidence="1">FP105234-sp</strain>
    </source>
</reference>
<gene>
    <name evidence="1" type="ORF">FA95DRAFT_1217544</name>
</gene>
<proteinExistence type="predicted"/>
<dbReference type="EMBL" id="MU275903">
    <property type="protein sequence ID" value="KAI0047487.1"/>
    <property type="molecule type" value="Genomic_DNA"/>
</dbReference>
<protein>
    <submittedName>
        <fullName evidence="1">Uncharacterized protein</fullName>
    </submittedName>
</protein>